<evidence type="ECO:0000313" key="1">
    <source>
        <dbReference type="EMBL" id="KAJ7375379.1"/>
    </source>
</evidence>
<dbReference type="OrthoDB" id="5976998at2759"/>
<dbReference type="AlphaFoldDB" id="A0A9W9Z6L4"/>
<gene>
    <name evidence="1" type="ORF">OS493_002137</name>
</gene>
<accession>A0A9W9Z6L4</accession>
<dbReference type="PROSITE" id="PS51257">
    <property type="entry name" value="PROKAR_LIPOPROTEIN"/>
    <property type="match status" value="1"/>
</dbReference>
<proteinExistence type="predicted"/>
<reference evidence="1" key="1">
    <citation type="submission" date="2023-01" db="EMBL/GenBank/DDBJ databases">
        <title>Genome assembly of the deep-sea coral Lophelia pertusa.</title>
        <authorList>
            <person name="Herrera S."/>
            <person name="Cordes E."/>
        </authorList>
    </citation>
    <scope>NUCLEOTIDE SEQUENCE</scope>
    <source>
        <strain evidence="1">USNM1676648</strain>
        <tissue evidence="1">Polyp</tissue>
    </source>
</reference>
<organism evidence="1 2">
    <name type="scientific">Desmophyllum pertusum</name>
    <dbReference type="NCBI Taxonomy" id="174260"/>
    <lineage>
        <taxon>Eukaryota</taxon>
        <taxon>Metazoa</taxon>
        <taxon>Cnidaria</taxon>
        <taxon>Anthozoa</taxon>
        <taxon>Hexacorallia</taxon>
        <taxon>Scleractinia</taxon>
        <taxon>Caryophylliina</taxon>
        <taxon>Caryophylliidae</taxon>
        <taxon>Desmophyllum</taxon>
    </lineage>
</organism>
<sequence>MRFLEIKDLDSTRKVQLVLLLIAVSSCCCTGRPQKVTCLIQSYFRARQGNGVAGIGNLLRVPNWQLTAPSQVSFNGSCNDPKITTEFLMEKEERNGSLIVSFRNVTHHNYALAIRNETLVMEHVNNIKDRYKFELSCALASCASTTEPETPMVTLKNVLSHCYVMTDKTGKSLVGKNPAEVTTWIVILGTKVCDV</sequence>
<dbReference type="EMBL" id="MU826826">
    <property type="protein sequence ID" value="KAJ7375379.1"/>
    <property type="molecule type" value="Genomic_DNA"/>
</dbReference>
<name>A0A9W9Z6L4_9CNID</name>
<keyword evidence="2" id="KW-1185">Reference proteome</keyword>
<evidence type="ECO:0000313" key="2">
    <source>
        <dbReference type="Proteomes" id="UP001163046"/>
    </source>
</evidence>
<dbReference type="Proteomes" id="UP001163046">
    <property type="component" value="Unassembled WGS sequence"/>
</dbReference>
<comment type="caution">
    <text evidence="1">The sequence shown here is derived from an EMBL/GenBank/DDBJ whole genome shotgun (WGS) entry which is preliminary data.</text>
</comment>
<protein>
    <submittedName>
        <fullName evidence="1">Uncharacterized protein</fullName>
    </submittedName>
</protein>